<dbReference type="SUPFAM" id="SSF51695">
    <property type="entry name" value="PLC-like phosphodiesterases"/>
    <property type="match status" value="1"/>
</dbReference>
<dbReference type="RefSeq" id="WP_344929998.1">
    <property type="nucleotide sequence ID" value="NZ_BAABCW010000021.1"/>
</dbReference>
<dbReference type="Pfam" id="PF03009">
    <property type="entry name" value="GDPD"/>
    <property type="match status" value="1"/>
</dbReference>
<dbReference type="Proteomes" id="UP001500459">
    <property type="component" value="Unassembled WGS sequence"/>
</dbReference>
<keyword evidence="3" id="KW-1185">Reference proteome</keyword>
<name>A0ABP6UU01_9FLAO</name>
<dbReference type="PROSITE" id="PS51704">
    <property type="entry name" value="GP_PDE"/>
    <property type="match status" value="1"/>
</dbReference>
<sequence>MKIFGHRGAAGLVAENTIESIVEAIKHGVDGVEIDVHRCKSGELIVIHDETLERTTTGVGNVADHTLQELQELRTKEGFIIPTLIQVLECINGQCELNVELKGKCTAMPTIEVLETYIAKTEWDYNQFIISSFDHAQLFEIKEMTSQFRLGVLTEEDITHALPIAKKLQAFSVHLPITSITIEEVREAKELGYQVYIWTVNLVPLIVRSKTWKVDGIITDFPNFV</sequence>
<feature type="domain" description="GP-PDE" evidence="1">
    <location>
        <begin position="1"/>
        <end position="225"/>
    </location>
</feature>
<evidence type="ECO:0000313" key="2">
    <source>
        <dbReference type="EMBL" id="GAA3519465.1"/>
    </source>
</evidence>
<comment type="caution">
    <text evidence="2">The sequence shown here is derived from an EMBL/GenBank/DDBJ whole genome shotgun (WGS) entry which is preliminary data.</text>
</comment>
<dbReference type="InterPro" id="IPR017946">
    <property type="entry name" value="PLC-like_Pdiesterase_TIM-brl"/>
</dbReference>
<evidence type="ECO:0000259" key="1">
    <source>
        <dbReference type="PROSITE" id="PS51704"/>
    </source>
</evidence>
<organism evidence="2 3">
    <name type="scientific">Aquimarina addita</name>
    <dbReference type="NCBI Taxonomy" id="870485"/>
    <lineage>
        <taxon>Bacteria</taxon>
        <taxon>Pseudomonadati</taxon>
        <taxon>Bacteroidota</taxon>
        <taxon>Flavobacteriia</taxon>
        <taxon>Flavobacteriales</taxon>
        <taxon>Flavobacteriaceae</taxon>
        <taxon>Aquimarina</taxon>
    </lineage>
</organism>
<reference evidence="3" key="1">
    <citation type="journal article" date="2019" name="Int. J. Syst. Evol. Microbiol.">
        <title>The Global Catalogue of Microorganisms (GCM) 10K type strain sequencing project: providing services to taxonomists for standard genome sequencing and annotation.</title>
        <authorList>
            <consortium name="The Broad Institute Genomics Platform"/>
            <consortium name="The Broad Institute Genome Sequencing Center for Infectious Disease"/>
            <person name="Wu L."/>
            <person name="Ma J."/>
        </authorList>
    </citation>
    <scope>NUCLEOTIDE SEQUENCE [LARGE SCALE GENOMIC DNA]</scope>
    <source>
        <strain evidence="3">JCM 17106</strain>
    </source>
</reference>
<dbReference type="EMBL" id="BAABCW010000021">
    <property type="protein sequence ID" value="GAA3519465.1"/>
    <property type="molecule type" value="Genomic_DNA"/>
</dbReference>
<gene>
    <name evidence="2" type="ORF">GCM10022393_37080</name>
</gene>
<protein>
    <submittedName>
        <fullName evidence="2">Glycerophosphodiester phosphodiesterase</fullName>
    </submittedName>
</protein>
<evidence type="ECO:0000313" key="3">
    <source>
        <dbReference type="Proteomes" id="UP001500459"/>
    </source>
</evidence>
<dbReference type="InterPro" id="IPR030395">
    <property type="entry name" value="GP_PDE_dom"/>
</dbReference>
<proteinExistence type="predicted"/>
<dbReference type="PANTHER" id="PTHR46211">
    <property type="entry name" value="GLYCEROPHOSPHORYL DIESTER PHOSPHODIESTERASE"/>
    <property type="match status" value="1"/>
</dbReference>
<dbReference type="Gene3D" id="3.20.20.190">
    <property type="entry name" value="Phosphatidylinositol (PI) phosphodiesterase"/>
    <property type="match status" value="1"/>
</dbReference>
<dbReference type="PANTHER" id="PTHR46211:SF14">
    <property type="entry name" value="GLYCEROPHOSPHODIESTER PHOSPHODIESTERASE"/>
    <property type="match status" value="1"/>
</dbReference>
<accession>A0ABP6UU01</accession>